<evidence type="ECO:0000313" key="10">
    <source>
        <dbReference type="Proteomes" id="UP001107558"/>
    </source>
</evidence>
<keyword evidence="7" id="KW-0472">Membrane</keyword>
<keyword evidence="3 6" id="KW-0378">Hydrolase</keyword>
<accession>A0A9J6BAB3</accession>
<feature type="domain" description="Calpain catalytic" evidence="8">
    <location>
        <begin position="50"/>
        <end position="316"/>
    </location>
</feature>
<keyword evidence="4 6" id="KW-0788">Thiol protease</keyword>
<dbReference type="FunFam" id="3.90.70.10:FF:000001">
    <property type="entry name" value="Calpain-1 catalytic subunit"/>
    <property type="match status" value="1"/>
</dbReference>
<evidence type="ECO:0000313" key="9">
    <source>
        <dbReference type="EMBL" id="KAG5666809.1"/>
    </source>
</evidence>
<dbReference type="SMART" id="SM00230">
    <property type="entry name" value="CysPc"/>
    <property type="match status" value="1"/>
</dbReference>
<dbReference type="Pfam" id="PF01067">
    <property type="entry name" value="Calpain_III"/>
    <property type="match status" value="1"/>
</dbReference>
<dbReference type="SUPFAM" id="SSF54001">
    <property type="entry name" value="Cysteine proteinases"/>
    <property type="match status" value="1"/>
</dbReference>
<evidence type="ECO:0000256" key="7">
    <source>
        <dbReference type="SAM" id="Phobius"/>
    </source>
</evidence>
<reference evidence="9" key="1">
    <citation type="submission" date="2021-03" db="EMBL/GenBank/DDBJ databases">
        <title>Chromosome level genome of the anhydrobiotic midge Polypedilum vanderplanki.</title>
        <authorList>
            <person name="Yoshida Y."/>
            <person name="Kikawada T."/>
            <person name="Gusev O."/>
        </authorList>
    </citation>
    <scope>NUCLEOTIDE SEQUENCE</scope>
    <source>
        <strain evidence="9">NIAS01</strain>
        <tissue evidence="9">Whole body or cell culture</tissue>
    </source>
</reference>
<comment type="similarity">
    <text evidence="1">Belongs to the peptidase C2 family.</text>
</comment>
<dbReference type="GO" id="GO:0004198">
    <property type="term" value="F:calcium-dependent cysteine-type endopeptidase activity"/>
    <property type="evidence" value="ECO:0007669"/>
    <property type="project" value="InterPro"/>
</dbReference>
<dbReference type="GO" id="GO:0005737">
    <property type="term" value="C:cytoplasm"/>
    <property type="evidence" value="ECO:0007669"/>
    <property type="project" value="TreeGrafter"/>
</dbReference>
<dbReference type="InterPro" id="IPR022683">
    <property type="entry name" value="Calpain_III"/>
</dbReference>
<evidence type="ECO:0000256" key="2">
    <source>
        <dbReference type="ARBA" id="ARBA00022670"/>
    </source>
</evidence>
<dbReference type="InterPro" id="IPR022682">
    <property type="entry name" value="Calpain_domain_III"/>
</dbReference>
<organism evidence="9 10">
    <name type="scientific">Polypedilum vanderplanki</name>
    <name type="common">Sleeping chironomid midge</name>
    <dbReference type="NCBI Taxonomy" id="319348"/>
    <lineage>
        <taxon>Eukaryota</taxon>
        <taxon>Metazoa</taxon>
        <taxon>Ecdysozoa</taxon>
        <taxon>Arthropoda</taxon>
        <taxon>Hexapoda</taxon>
        <taxon>Insecta</taxon>
        <taxon>Pterygota</taxon>
        <taxon>Neoptera</taxon>
        <taxon>Endopterygota</taxon>
        <taxon>Diptera</taxon>
        <taxon>Nematocera</taxon>
        <taxon>Chironomoidea</taxon>
        <taxon>Chironomidae</taxon>
        <taxon>Chironominae</taxon>
        <taxon>Polypedilum</taxon>
        <taxon>Polypedilum</taxon>
    </lineage>
</organism>
<dbReference type="PROSITE" id="PS00139">
    <property type="entry name" value="THIOL_PROTEASE_CYS"/>
    <property type="match status" value="1"/>
</dbReference>
<dbReference type="CDD" id="cd00044">
    <property type="entry name" value="CysPc"/>
    <property type="match status" value="1"/>
</dbReference>
<evidence type="ECO:0000256" key="4">
    <source>
        <dbReference type="ARBA" id="ARBA00022807"/>
    </source>
</evidence>
<sequence>MITHCNTKPIPFKNQNFHAIKNDCITTGRLFHDDQFFWSRDIKNKYKLLRPSEIFKNPKFFVNGHCRFDTNQGRLGNCWFIAALGNLAMHPKLFAKVVCEDNGDFDEERYCGVFHFRFWQQGTWVDVVIDDVLPTYNGSLVFMKSSEKNEFWSALIEKAYAKLYGGYENLEGGFCAFALTDFTGGVSESYDLNVPKLNLFEMMLKSFNRKALMNCDILSPSKSAFGLVSGHAYAITNVTTITTKNYINVQLIRVRNPWGSSAEWEGNWSDNSKCWDNVSETEKAKVDYMKKGNGEFYISFSDFLKHFDILEICNVTADLIDHDPRADREWRMMSFTGQVNNSFHKFELIDPDEDDDEDFCTVVIALMHLREERTEFKRIGFIVLSEDGKVVGSEQYKRRLREITVRYNLKPGKYSIQANGEQNLKYLIRIFYEILKNKKESKSVSVQKETFERFTVVTVPNITIPSEANNRNALQSVPRNVQRRSRRGFTFKEFFLDLCFCLFLAFVIYSLLIFIYILFKYK</sequence>
<protein>
    <recommendedName>
        <fullName evidence="8">Calpain catalytic domain-containing protein</fullName>
    </recommendedName>
</protein>
<comment type="caution">
    <text evidence="9">The sequence shown here is derived from an EMBL/GenBank/DDBJ whole genome shotgun (WGS) entry which is preliminary data.</text>
</comment>
<dbReference type="InterPro" id="IPR001300">
    <property type="entry name" value="Peptidase_C2_calpain_cat"/>
</dbReference>
<evidence type="ECO:0000256" key="6">
    <source>
        <dbReference type="PROSITE-ProRule" id="PRU00239"/>
    </source>
</evidence>
<dbReference type="Pfam" id="PF00648">
    <property type="entry name" value="Peptidase_C2"/>
    <property type="match status" value="1"/>
</dbReference>
<dbReference type="OrthoDB" id="424753at2759"/>
<dbReference type="PANTHER" id="PTHR10183">
    <property type="entry name" value="CALPAIN"/>
    <property type="match status" value="1"/>
</dbReference>
<dbReference type="PRINTS" id="PR00704">
    <property type="entry name" value="CALPAIN"/>
</dbReference>
<dbReference type="Gene3D" id="3.90.70.10">
    <property type="entry name" value="Cysteine proteinases"/>
    <property type="match status" value="1"/>
</dbReference>
<dbReference type="PANTHER" id="PTHR10183:SF433">
    <property type="entry name" value="CALPAIN-A-RELATED"/>
    <property type="match status" value="1"/>
</dbReference>
<keyword evidence="7" id="KW-1133">Transmembrane helix</keyword>
<evidence type="ECO:0000259" key="8">
    <source>
        <dbReference type="PROSITE" id="PS50203"/>
    </source>
</evidence>
<dbReference type="Proteomes" id="UP001107558">
    <property type="component" value="Chromosome 4"/>
</dbReference>
<dbReference type="InterPro" id="IPR000169">
    <property type="entry name" value="Pept_cys_AS"/>
</dbReference>
<feature type="active site" evidence="5 6">
    <location>
        <position position="78"/>
    </location>
</feature>
<dbReference type="InterPro" id="IPR022684">
    <property type="entry name" value="Calpain_cysteine_protease"/>
</dbReference>
<gene>
    <name evidence="9" type="ORF">PVAND_014819</name>
</gene>
<evidence type="ECO:0000256" key="1">
    <source>
        <dbReference type="ARBA" id="ARBA00007623"/>
    </source>
</evidence>
<proteinExistence type="inferred from homology"/>
<dbReference type="SMART" id="SM00720">
    <property type="entry name" value="calpain_III"/>
    <property type="match status" value="1"/>
</dbReference>
<dbReference type="GO" id="GO:0006508">
    <property type="term" value="P:proteolysis"/>
    <property type="evidence" value="ECO:0007669"/>
    <property type="project" value="UniProtKB-KW"/>
</dbReference>
<dbReference type="EMBL" id="JADBJN010000004">
    <property type="protein sequence ID" value="KAG5666809.1"/>
    <property type="molecule type" value="Genomic_DNA"/>
</dbReference>
<feature type="transmembrane region" description="Helical" evidence="7">
    <location>
        <begin position="494"/>
        <end position="519"/>
    </location>
</feature>
<dbReference type="InterPro" id="IPR036213">
    <property type="entry name" value="Calpain_III_sf"/>
</dbReference>
<keyword evidence="7" id="KW-0812">Transmembrane</keyword>
<keyword evidence="2 6" id="KW-0645">Protease</keyword>
<evidence type="ECO:0000256" key="5">
    <source>
        <dbReference type="PIRSR" id="PIRSR622684-1"/>
    </source>
</evidence>
<evidence type="ECO:0000256" key="3">
    <source>
        <dbReference type="ARBA" id="ARBA00022801"/>
    </source>
</evidence>
<feature type="active site" evidence="5 6">
    <location>
        <position position="231"/>
    </location>
</feature>
<dbReference type="InterPro" id="IPR038765">
    <property type="entry name" value="Papain-like_cys_pep_sf"/>
</dbReference>
<dbReference type="SUPFAM" id="SSF49758">
    <property type="entry name" value="Calpain large subunit, middle domain (domain III)"/>
    <property type="match status" value="1"/>
</dbReference>
<dbReference type="AlphaFoldDB" id="A0A9J6BAB3"/>
<feature type="active site" evidence="5 6">
    <location>
        <position position="256"/>
    </location>
</feature>
<dbReference type="PROSITE" id="PS50203">
    <property type="entry name" value="CALPAIN_CAT"/>
    <property type="match status" value="1"/>
</dbReference>
<keyword evidence="10" id="KW-1185">Reference proteome</keyword>
<name>A0A9J6BAB3_POLVA</name>